<evidence type="ECO:0000256" key="4">
    <source>
        <dbReference type="ARBA" id="ARBA00023163"/>
    </source>
</evidence>
<dbReference type="SUPFAM" id="SSF57959">
    <property type="entry name" value="Leucine zipper domain"/>
    <property type="match status" value="1"/>
</dbReference>
<reference evidence="9" key="1">
    <citation type="submission" date="2022-11" db="UniProtKB">
        <authorList>
            <consortium name="WormBaseParasite"/>
        </authorList>
    </citation>
    <scope>IDENTIFICATION</scope>
</reference>
<dbReference type="InterPro" id="IPR046347">
    <property type="entry name" value="bZIP_sf"/>
</dbReference>
<dbReference type="CDD" id="cd14695">
    <property type="entry name" value="bZIP_HLF"/>
    <property type="match status" value="1"/>
</dbReference>
<keyword evidence="5" id="KW-0539">Nucleus</keyword>
<evidence type="ECO:0000313" key="9">
    <source>
        <dbReference type="WBParaSite" id="jg15871"/>
    </source>
</evidence>
<evidence type="ECO:0000259" key="7">
    <source>
        <dbReference type="PROSITE" id="PS50217"/>
    </source>
</evidence>
<evidence type="ECO:0000256" key="2">
    <source>
        <dbReference type="ARBA" id="ARBA00023015"/>
    </source>
</evidence>
<feature type="region of interest" description="Disordered" evidence="6">
    <location>
        <begin position="67"/>
        <end position="94"/>
    </location>
</feature>
<dbReference type="PANTHER" id="PTHR11988:SF56">
    <property type="entry name" value="TRANSCRIPTION FACTOR CES-2"/>
    <property type="match status" value="1"/>
</dbReference>
<keyword evidence="4" id="KW-0804">Transcription</keyword>
<dbReference type="InterPro" id="IPR004827">
    <property type="entry name" value="bZIP"/>
</dbReference>
<evidence type="ECO:0000313" key="8">
    <source>
        <dbReference type="Proteomes" id="UP000887574"/>
    </source>
</evidence>
<dbReference type="AlphaFoldDB" id="A0A915D4W5"/>
<keyword evidence="2" id="KW-0805">Transcription regulation</keyword>
<dbReference type="InterPro" id="IPR040223">
    <property type="entry name" value="PAR_bZIP"/>
</dbReference>
<feature type="domain" description="BZIP" evidence="7">
    <location>
        <begin position="91"/>
        <end position="150"/>
    </location>
</feature>
<evidence type="ECO:0000256" key="6">
    <source>
        <dbReference type="SAM" id="MobiDB-lite"/>
    </source>
</evidence>
<dbReference type="GO" id="GO:0005634">
    <property type="term" value="C:nucleus"/>
    <property type="evidence" value="ECO:0007669"/>
    <property type="project" value="UniProtKB-SubCell"/>
</dbReference>
<evidence type="ECO:0000256" key="1">
    <source>
        <dbReference type="ARBA" id="ARBA00004123"/>
    </source>
</evidence>
<accession>A0A915D4W5</accession>
<dbReference type="Proteomes" id="UP000887574">
    <property type="component" value="Unplaced"/>
</dbReference>
<name>A0A915D4W5_9BILA</name>
<keyword evidence="8" id="KW-1185">Reference proteome</keyword>
<dbReference type="WBParaSite" id="jg15871">
    <property type="protein sequence ID" value="jg15871"/>
    <property type="gene ID" value="jg15871"/>
</dbReference>
<dbReference type="Pfam" id="PF07716">
    <property type="entry name" value="bZIP_2"/>
    <property type="match status" value="1"/>
</dbReference>
<dbReference type="PROSITE" id="PS50217">
    <property type="entry name" value="BZIP"/>
    <property type="match status" value="1"/>
</dbReference>
<organism evidence="8 9">
    <name type="scientific">Ditylenchus dipsaci</name>
    <dbReference type="NCBI Taxonomy" id="166011"/>
    <lineage>
        <taxon>Eukaryota</taxon>
        <taxon>Metazoa</taxon>
        <taxon>Ecdysozoa</taxon>
        <taxon>Nematoda</taxon>
        <taxon>Chromadorea</taxon>
        <taxon>Rhabditida</taxon>
        <taxon>Tylenchina</taxon>
        <taxon>Tylenchomorpha</taxon>
        <taxon>Sphaerularioidea</taxon>
        <taxon>Anguinidae</taxon>
        <taxon>Anguininae</taxon>
        <taxon>Ditylenchus</taxon>
    </lineage>
</organism>
<dbReference type="SMART" id="SM00338">
    <property type="entry name" value="BRLZ"/>
    <property type="match status" value="1"/>
</dbReference>
<keyword evidence="3" id="KW-0238">DNA-binding</keyword>
<comment type="subcellular location">
    <subcellularLocation>
        <location evidence="1">Nucleus</location>
    </subcellularLocation>
</comment>
<evidence type="ECO:0000256" key="3">
    <source>
        <dbReference type="ARBA" id="ARBA00023125"/>
    </source>
</evidence>
<protein>
    <submittedName>
        <fullName evidence="9">BZIP domain-containing protein</fullName>
    </submittedName>
</protein>
<sequence length="180" mass="20775">MRSSVVVERSSEDLILPRNDVLRVAKADYSDALNRWSLQVATTTLHIQTHPPCSKLALNVIVQPAISPKPQSQAHSRFDNKHKKRKGVVRDEAYWERRRKNNDAAKRSRDSRRRKEDEVAVRAAILEQENMRLRFEVDRLRTEVDRHRSLAAFTSTQTIEEIDVEKLPAPSPFEVNLASI</sequence>
<evidence type="ECO:0000256" key="5">
    <source>
        <dbReference type="ARBA" id="ARBA00023242"/>
    </source>
</evidence>
<dbReference type="Gene3D" id="1.20.5.170">
    <property type="match status" value="1"/>
</dbReference>
<dbReference type="GO" id="GO:0000981">
    <property type="term" value="F:DNA-binding transcription factor activity, RNA polymerase II-specific"/>
    <property type="evidence" value="ECO:0007669"/>
    <property type="project" value="TreeGrafter"/>
</dbReference>
<dbReference type="PANTHER" id="PTHR11988">
    <property type="entry name" value="THYROTROPH EMBRYONIC FACTOR RELATED"/>
    <property type="match status" value="1"/>
</dbReference>
<proteinExistence type="predicted"/>
<dbReference type="GO" id="GO:0000978">
    <property type="term" value="F:RNA polymerase II cis-regulatory region sequence-specific DNA binding"/>
    <property type="evidence" value="ECO:0007669"/>
    <property type="project" value="TreeGrafter"/>
</dbReference>